<gene>
    <name evidence="3" type="ORF">ACIBG2_15915</name>
</gene>
<keyword evidence="4" id="KW-1185">Reference proteome</keyword>
<evidence type="ECO:0000259" key="2">
    <source>
        <dbReference type="Pfam" id="PF14361"/>
    </source>
</evidence>
<dbReference type="EMBL" id="JBITGY010000004">
    <property type="protein sequence ID" value="MFI6498876.1"/>
    <property type="molecule type" value="Genomic_DNA"/>
</dbReference>
<feature type="domain" description="PucR C-terminal helix-turn-helix" evidence="1">
    <location>
        <begin position="308"/>
        <end position="364"/>
    </location>
</feature>
<dbReference type="InterPro" id="IPR025736">
    <property type="entry name" value="PucR_C-HTH_dom"/>
</dbReference>
<organism evidence="3 4">
    <name type="scientific">Nonomuraea typhae</name>
    <dbReference type="NCBI Taxonomy" id="2603600"/>
    <lineage>
        <taxon>Bacteria</taxon>
        <taxon>Bacillati</taxon>
        <taxon>Actinomycetota</taxon>
        <taxon>Actinomycetes</taxon>
        <taxon>Streptosporangiales</taxon>
        <taxon>Streptosporangiaceae</taxon>
        <taxon>Nonomuraea</taxon>
    </lineage>
</organism>
<accession>A0ABW7YSJ4</accession>
<dbReference type="InterPro" id="IPR025751">
    <property type="entry name" value="RsbRD_N_dom"/>
</dbReference>
<dbReference type="PANTHER" id="PTHR33744">
    <property type="entry name" value="CARBOHYDRATE DIACID REGULATOR"/>
    <property type="match status" value="1"/>
</dbReference>
<dbReference type="Pfam" id="PF13556">
    <property type="entry name" value="HTH_30"/>
    <property type="match status" value="1"/>
</dbReference>
<comment type="caution">
    <text evidence="3">The sequence shown here is derived from an EMBL/GenBank/DDBJ whole genome shotgun (WGS) entry which is preliminary data.</text>
</comment>
<name>A0ABW7YSJ4_9ACTN</name>
<evidence type="ECO:0000259" key="1">
    <source>
        <dbReference type="Pfam" id="PF13556"/>
    </source>
</evidence>
<proteinExistence type="predicted"/>
<dbReference type="InterPro" id="IPR042070">
    <property type="entry name" value="PucR_C-HTH_sf"/>
</dbReference>
<evidence type="ECO:0000313" key="3">
    <source>
        <dbReference type="EMBL" id="MFI6498876.1"/>
    </source>
</evidence>
<dbReference type="Pfam" id="PF14361">
    <property type="entry name" value="RsbRD_N"/>
    <property type="match status" value="1"/>
</dbReference>
<dbReference type="PANTHER" id="PTHR33744:SF1">
    <property type="entry name" value="DNA-BINDING TRANSCRIPTIONAL ACTIVATOR ADER"/>
    <property type="match status" value="1"/>
</dbReference>
<dbReference type="RefSeq" id="WP_397082110.1">
    <property type="nucleotide sequence ID" value="NZ_JBITGY010000004.1"/>
</dbReference>
<sequence>MGDPLIARLAAELLQDVPGLTDRMFAAIVAEDETYAALPPERLAEVREYNRRNLVEHLLDLAEQRPANAEVSRETARRRAEQGLPLGALLHAYRIGFRIIWESLVERAMADPGYPVETLATSMTTIWTLIDGYSVAVTASYHEAMVELARQDERERQVLLDALIEGRVTDWSVLGGSAHALGLPARGPYVCVVADPSVPLASAGLRGAWRLRADEQVGIVADSGSVLTALAGRGRIGVSTPYERLPQTAAAFRLAQLVWASLPPGSREVATVDSRPVAALVAAAPELAERVTAAVLGPVLARPDADALLEVLSAWLESGAPTAELARRLYCHRNTVRNRLSRIERLTGRSLERPGDVAALYAALIGHRITPCAAAQATR</sequence>
<evidence type="ECO:0000313" key="4">
    <source>
        <dbReference type="Proteomes" id="UP001612741"/>
    </source>
</evidence>
<dbReference type="InterPro" id="IPR051448">
    <property type="entry name" value="CdaR-like_regulators"/>
</dbReference>
<dbReference type="Gene3D" id="1.10.10.2840">
    <property type="entry name" value="PucR C-terminal helix-turn-helix domain"/>
    <property type="match status" value="1"/>
</dbReference>
<reference evidence="3 4" key="1">
    <citation type="submission" date="2024-10" db="EMBL/GenBank/DDBJ databases">
        <title>The Natural Products Discovery Center: Release of the First 8490 Sequenced Strains for Exploring Actinobacteria Biosynthetic Diversity.</title>
        <authorList>
            <person name="Kalkreuter E."/>
            <person name="Kautsar S.A."/>
            <person name="Yang D."/>
            <person name="Bader C.D."/>
            <person name="Teijaro C.N."/>
            <person name="Fluegel L."/>
            <person name="Davis C.M."/>
            <person name="Simpson J.R."/>
            <person name="Lauterbach L."/>
            <person name="Steele A.D."/>
            <person name="Gui C."/>
            <person name="Meng S."/>
            <person name="Li G."/>
            <person name="Viehrig K."/>
            <person name="Ye F."/>
            <person name="Su P."/>
            <person name="Kiefer A.F."/>
            <person name="Nichols A."/>
            <person name="Cepeda A.J."/>
            <person name="Yan W."/>
            <person name="Fan B."/>
            <person name="Jiang Y."/>
            <person name="Adhikari A."/>
            <person name="Zheng C.-J."/>
            <person name="Schuster L."/>
            <person name="Cowan T.M."/>
            <person name="Smanski M.J."/>
            <person name="Chevrette M.G."/>
            <person name="De Carvalho L.P.S."/>
            <person name="Shen B."/>
        </authorList>
    </citation>
    <scope>NUCLEOTIDE SEQUENCE [LARGE SCALE GENOMIC DNA]</scope>
    <source>
        <strain evidence="3 4">NPDC050545</strain>
    </source>
</reference>
<feature type="domain" description="RsbT co-antagonist protein RsbRD N-terminal" evidence="2">
    <location>
        <begin position="18"/>
        <end position="156"/>
    </location>
</feature>
<protein>
    <submittedName>
        <fullName evidence="3">PucR family transcriptional regulator</fullName>
    </submittedName>
</protein>
<dbReference type="Proteomes" id="UP001612741">
    <property type="component" value="Unassembled WGS sequence"/>
</dbReference>